<feature type="domain" description="Helicase ATP-binding" evidence="3">
    <location>
        <begin position="32"/>
        <end position="211"/>
    </location>
</feature>
<feature type="domain" description="Helicase C-terminal" evidence="4">
    <location>
        <begin position="241"/>
        <end position="392"/>
    </location>
</feature>
<dbReference type="AlphaFoldDB" id="A0A242CIN5"/>
<dbReference type="PANTHER" id="PTHR47962:SF5">
    <property type="entry name" value="ATP-DEPENDENT HELICASE LHR-RELATED"/>
    <property type="match status" value="1"/>
</dbReference>
<protein>
    <recommendedName>
        <fullName evidence="8">DEAD/DEAH box helicase</fullName>
    </recommendedName>
</protein>
<keyword evidence="1" id="KW-0547">Nucleotide-binding</keyword>
<dbReference type="InterPro" id="IPR011545">
    <property type="entry name" value="DEAD/DEAH_box_helicase_dom"/>
</dbReference>
<reference evidence="5 7" key="2">
    <citation type="submission" date="2018-07" db="EMBL/GenBank/DDBJ databases">
        <title>The Genome Sequence of Enterococcus sp. DIV0659b.</title>
        <authorList>
            <consortium name="The Broad Institute Genomics Platform"/>
            <consortium name="The Broad Institute Genomic Center for Infectious Diseases"/>
            <person name="Earl A."/>
            <person name="Manson A."/>
            <person name="Schwartman J."/>
            <person name="Gilmore M."/>
            <person name="Abouelleil A."/>
            <person name="Cao P."/>
            <person name="Chapman S."/>
            <person name="Cusick C."/>
            <person name="Shea T."/>
            <person name="Young S."/>
            <person name="Neafsey D."/>
            <person name="Nusbaum C."/>
            <person name="Birren B."/>
        </authorList>
    </citation>
    <scope>NUCLEOTIDE SEQUENCE [LARGE SCALE GENOMIC DNA]</scope>
    <source>
        <strain evidence="5 7">4G2_DIV0659</strain>
    </source>
</reference>
<proteinExistence type="predicted"/>
<dbReference type="PROSITE" id="PS51192">
    <property type="entry name" value="HELICASE_ATP_BIND_1"/>
    <property type="match status" value="1"/>
</dbReference>
<keyword evidence="2" id="KW-0067">ATP-binding</keyword>
<evidence type="ECO:0000313" key="7">
    <source>
        <dbReference type="Proteomes" id="UP000195139"/>
    </source>
</evidence>
<dbReference type="RefSeq" id="WP_086329724.1">
    <property type="nucleotide sequence ID" value="NZ_NGLE02000001.1"/>
</dbReference>
<dbReference type="SMART" id="SM00490">
    <property type="entry name" value="HELICc"/>
    <property type="match status" value="1"/>
</dbReference>
<evidence type="ECO:0008006" key="8">
    <source>
        <dbReference type="Google" id="ProtNLM"/>
    </source>
</evidence>
<evidence type="ECO:0000259" key="3">
    <source>
        <dbReference type="PROSITE" id="PS51192"/>
    </source>
</evidence>
<dbReference type="InterPro" id="IPR014001">
    <property type="entry name" value="Helicase_ATP-bd"/>
</dbReference>
<evidence type="ECO:0000256" key="2">
    <source>
        <dbReference type="ARBA" id="ARBA00022840"/>
    </source>
</evidence>
<evidence type="ECO:0000259" key="4">
    <source>
        <dbReference type="PROSITE" id="PS51194"/>
    </source>
</evidence>
<evidence type="ECO:0000313" key="5">
    <source>
        <dbReference type="EMBL" id="MEI5995302.1"/>
    </source>
</evidence>
<dbReference type="GO" id="GO:0003677">
    <property type="term" value="F:DNA binding"/>
    <property type="evidence" value="ECO:0007669"/>
    <property type="project" value="TreeGrafter"/>
</dbReference>
<dbReference type="InterPro" id="IPR052511">
    <property type="entry name" value="ATP-dep_Helicase"/>
</dbReference>
<dbReference type="GO" id="GO:0016887">
    <property type="term" value="F:ATP hydrolysis activity"/>
    <property type="evidence" value="ECO:0007669"/>
    <property type="project" value="TreeGrafter"/>
</dbReference>
<dbReference type="Pfam" id="PF00271">
    <property type="entry name" value="Helicase_C"/>
    <property type="match status" value="1"/>
</dbReference>
<dbReference type="Pfam" id="PF00270">
    <property type="entry name" value="DEAD"/>
    <property type="match status" value="1"/>
</dbReference>
<dbReference type="Proteomes" id="UP000195139">
    <property type="component" value="Unassembled WGS sequence"/>
</dbReference>
<gene>
    <name evidence="6" type="ORF">A5880_000787</name>
    <name evidence="5" type="ORF">A5880_002892</name>
</gene>
<dbReference type="InterPro" id="IPR027417">
    <property type="entry name" value="P-loop_NTPase"/>
</dbReference>
<evidence type="ECO:0000313" key="6">
    <source>
        <dbReference type="EMBL" id="OTO10104.1"/>
    </source>
</evidence>
<dbReference type="SMART" id="SM00487">
    <property type="entry name" value="DEXDc"/>
    <property type="match status" value="1"/>
</dbReference>
<dbReference type="InterPro" id="IPR001650">
    <property type="entry name" value="Helicase_C-like"/>
</dbReference>
<comment type="caution">
    <text evidence="6">The sequence shown here is derived from an EMBL/GenBank/DDBJ whole genome shotgun (WGS) entry which is preliminary data.</text>
</comment>
<sequence length="709" mass="81422">MSIFELLSKNMQKKIWEMKWKRFTPIQEKAIPAILTTKKNIILSSATASGKTEAALLPILSDIERNKTEGLRVIYISPLKALINNQFERVTGLSDSLGIGITKWHGDVSATIKKKFRSNPTEILQITPESIESLFINYPNDVGKIFKHVEYVVIDEIHSFIGSDRGVHLQSLLSRVKELNETNYRVIGLSATIDDYEVVKKWVDYYDPDNVTIIEEKGSDKKLLYSLMAFKDEETKMLRVDLLEDIRELTRDSKAIIFCNSRSKVEEVTVFLNRLAKREGVGETYYAHHSSIDKKEREYVEKMMQEAKVPKSIVSTSTLELGIDIGSVDLIIQLDSTFSVSSLKQRLGRSGRQSGSEQTLQLYATDKDNLLQSLAIMELVLDKWIEPATDFILPYDIAIQQIISICAQGNGINGNELYRRIVANPAFHTLEEEKVVLLVKHLIKIDILELFDKTSEVVVGIEGEKLLRGKDFYAIFMSPEEYQVFHGSKAIGQIHKTPFVGENDQIILAGQIWKIISLDDKLNKCYVVSGKQGRATSYLGDGGRFHEKIGEKIIELLCNDVEFEYIDEEASLLLNDSRKVYHFKGLTRKNRAIFNDRNEYIMETFASTEVATTIYWVMKYLGVTVKGRDYYGRIKFTYDKNIHGLLKQIEDFSLTERELLKLMVEIEPFKTKYSDYLPKELLDEIYAKRFFDLEETINFVKKIDWIVVQ</sequence>
<name>A0A242CIN5_9ENTE</name>
<dbReference type="EMBL" id="NGLE01000001">
    <property type="protein sequence ID" value="OTO10104.1"/>
    <property type="molecule type" value="Genomic_DNA"/>
</dbReference>
<dbReference type="PANTHER" id="PTHR47962">
    <property type="entry name" value="ATP-DEPENDENT HELICASE LHR-RELATED-RELATED"/>
    <property type="match status" value="1"/>
</dbReference>
<dbReference type="STRING" id="1834181.A5880_000787"/>
<dbReference type="PROSITE" id="PS51194">
    <property type="entry name" value="HELICASE_CTER"/>
    <property type="match status" value="1"/>
</dbReference>
<dbReference type="EMBL" id="NGLE02000001">
    <property type="protein sequence ID" value="MEI5995302.1"/>
    <property type="molecule type" value="Genomic_DNA"/>
</dbReference>
<reference evidence="6" key="1">
    <citation type="submission" date="2017-05" db="EMBL/GenBank/DDBJ databases">
        <title>The Genome Sequence of Enterococcus sp. 4G2_DIV0659.</title>
        <authorList>
            <consortium name="The Broad Institute Genomics Platform"/>
            <consortium name="The Broad Institute Genomic Center for Infectious Diseases"/>
            <person name="Earl A."/>
            <person name="Manson A."/>
            <person name="Schwartman J."/>
            <person name="Gilmore M."/>
            <person name="Abouelleil A."/>
            <person name="Cao P."/>
            <person name="Chapman S."/>
            <person name="Cusick C."/>
            <person name="Shea T."/>
            <person name="Young S."/>
            <person name="Neafsey D."/>
            <person name="Nusbaum C."/>
            <person name="Birren B."/>
        </authorList>
    </citation>
    <scope>NUCLEOTIDE SEQUENCE [LARGE SCALE GENOMIC DNA]</scope>
    <source>
        <strain evidence="6">4G2_DIV0659</strain>
    </source>
</reference>
<keyword evidence="7" id="KW-1185">Reference proteome</keyword>
<dbReference type="OrthoDB" id="9774462at2"/>
<accession>A0A242CIN5</accession>
<organism evidence="6">
    <name type="scientific">Candidatus Enterococcus mansonii</name>
    <dbReference type="NCBI Taxonomy" id="1834181"/>
    <lineage>
        <taxon>Bacteria</taxon>
        <taxon>Bacillati</taxon>
        <taxon>Bacillota</taxon>
        <taxon>Bacilli</taxon>
        <taxon>Lactobacillales</taxon>
        <taxon>Enterococcaceae</taxon>
        <taxon>Enterococcus</taxon>
    </lineage>
</organism>
<dbReference type="SUPFAM" id="SSF52540">
    <property type="entry name" value="P-loop containing nucleoside triphosphate hydrolases"/>
    <property type="match status" value="1"/>
</dbReference>
<evidence type="ECO:0000256" key="1">
    <source>
        <dbReference type="ARBA" id="ARBA00022741"/>
    </source>
</evidence>
<dbReference type="GO" id="GO:0005524">
    <property type="term" value="F:ATP binding"/>
    <property type="evidence" value="ECO:0007669"/>
    <property type="project" value="UniProtKB-KW"/>
</dbReference>
<dbReference type="Gene3D" id="3.40.50.300">
    <property type="entry name" value="P-loop containing nucleotide triphosphate hydrolases"/>
    <property type="match status" value="2"/>
</dbReference>